<organism evidence="1">
    <name type="scientific">Bandra megavirus</name>
    <dbReference type="NCBI Taxonomy" id="2071566"/>
    <lineage>
        <taxon>Viruses</taxon>
        <taxon>Varidnaviria</taxon>
        <taxon>Bamfordvirae</taxon>
        <taxon>Nucleocytoviricota</taxon>
        <taxon>Megaviricetes</taxon>
        <taxon>Imitervirales</taxon>
        <taxon>Mimiviridae</taxon>
        <taxon>Megamimivirinae</taxon>
        <taxon>Megavirus</taxon>
    </lineage>
</organism>
<dbReference type="InterPro" id="IPR043155">
    <property type="entry name" value="VPS33_dom3b"/>
</dbReference>
<sequence>MNDHVLNKINSKINSKIIPIIKNRHQIFIDPELITFFQSIKNINAKISCLNYSSDNLSLPDNNDSVIFIIRPNNKFLINNFVKQNDIVYLVPHETYFNHGINLKLYWLPVCNNVLSMELNHIFKDMVNDDYSSSPILVNALLKLEKMYGCFKNITTLGKYSEIINKAMLQKQSIHDKIGIVNLIIMDRTTDLITPFITQSTYQGLIDEFFEITGNRIKNEPNIILDNNSYIYQNIKYLNFSNVGYFLSNKCKNIKQYRKNITKNSSIKELKNMVKELPEIINQQNDVEIHIDLAEKILKKKLIISEQIEIEQYLLLGKKLNKCHDYIEECINKHESFTKIFRLYLLYSHIQKNNSQLNDLNNNIINTYGYHYLLILNFFKKINLQKNPYLNYLNTNEPIIIFFIGGCIYDEISMIKNICPHCIIVTTNITNGNKLIENINMYNI</sequence>
<dbReference type="Pfam" id="PF00995">
    <property type="entry name" value="Sec1"/>
    <property type="match status" value="1"/>
</dbReference>
<dbReference type="Gene3D" id="3.40.50.1910">
    <property type="match status" value="1"/>
</dbReference>
<dbReference type="InterPro" id="IPR001619">
    <property type="entry name" value="Sec1-like"/>
</dbReference>
<proteinExistence type="predicted"/>
<name>A0A2K9V819_9VIRU</name>
<dbReference type="InterPro" id="IPR036045">
    <property type="entry name" value="Sec1-like_sf"/>
</dbReference>
<dbReference type="GO" id="GO:0016192">
    <property type="term" value="P:vesicle-mediated transport"/>
    <property type="evidence" value="ECO:0007669"/>
    <property type="project" value="InterPro"/>
</dbReference>
<protein>
    <submittedName>
        <fullName evidence="1">Vacuolar sorting-associated protein</fullName>
    </submittedName>
</protein>
<dbReference type="Gene3D" id="1.25.40.850">
    <property type="match status" value="1"/>
</dbReference>
<evidence type="ECO:0000313" key="1">
    <source>
        <dbReference type="EMBL" id="AUV58362.1"/>
    </source>
</evidence>
<reference evidence="1" key="1">
    <citation type="submission" date="2018-01" db="EMBL/GenBank/DDBJ databases">
        <title>Draft genome sequence of Bandra megavirus.</title>
        <authorList>
            <person name="Chatterjee A."/>
            <person name="Yadav R."/>
            <person name="Kondabagil K."/>
        </authorList>
    </citation>
    <scope>NUCLEOTIDE SEQUENCE</scope>
    <source>
        <strain evidence="1">KK-1</strain>
    </source>
</reference>
<dbReference type="PANTHER" id="PTHR11679">
    <property type="entry name" value="VESICLE PROTEIN SORTING-ASSOCIATED"/>
    <property type="match status" value="1"/>
</dbReference>
<accession>A0A2K9V819</accession>
<dbReference type="InterPro" id="IPR027482">
    <property type="entry name" value="Sec1-like_dom2"/>
</dbReference>
<dbReference type="SUPFAM" id="SSF56815">
    <property type="entry name" value="Sec1/munc18-like (SM) proteins"/>
    <property type="match status" value="1"/>
</dbReference>
<dbReference type="EMBL" id="MG779333">
    <property type="protein sequence ID" value="AUV58362.1"/>
    <property type="molecule type" value="Genomic_DNA"/>
</dbReference>